<dbReference type="GO" id="GO:0003723">
    <property type="term" value="F:RNA binding"/>
    <property type="evidence" value="ECO:0007669"/>
    <property type="project" value="InterPro"/>
</dbReference>
<dbReference type="SUPFAM" id="SSF55315">
    <property type="entry name" value="L30e-like"/>
    <property type="match status" value="1"/>
</dbReference>
<evidence type="ECO:0000256" key="4">
    <source>
        <dbReference type="ARBA" id="ARBA00022679"/>
    </source>
</evidence>
<dbReference type="SMART" id="SM00967">
    <property type="entry name" value="SpoU_sub_bind"/>
    <property type="match status" value="1"/>
</dbReference>
<evidence type="ECO:0000256" key="1">
    <source>
        <dbReference type="ARBA" id="ARBA00007228"/>
    </source>
</evidence>
<dbReference type="InterPro" id="IPR013123">
    <property type="entry name" value="SpoU_subst-bd"/>
</dbReference>
<name>A0AAN9H1J3_9TELE</name>
<organism evidence="6 7">
    <name type="scientific">Phoxinus phoxinus</name>
    <name type="common">Eurasian minnow</name>
    <dbReference type="NCBI Taxonomy" id="58324"/>
    <lineage>
        <taxon>Eukaryota</taxon>
        <taxon>Metazoa</taxon>
        <taxon>Chordata</taxon>
        <taxon>Craniata</taxon>
        <taxon>Vertebrata</taxon>
        <taxon>Euteleostomi</taxon>
        <taxon>Actinopterygii</taxon>
        <taxon>Neopterygii</taxon>
        <taxon>Teleostei</taxon>
        <taxon>Ostariophysi</taxon>
        <taxon>Cypriniformes</taxon>
        <taxon>Leuciscidae</taxon>
        <taxon>Phoxininae</taxon>
        <taxon>Phoxinus</taxon>
    </lineage>
</organism>
<comment type="similarity">
    <text evidence="1">Belongs to the class IV-like SAM-binding methyltransferase superfamily. RNA methyltransferase TrmH family.</text>
</comment>
<evidence type="ECO:0000259" key="5">
    <source>
        <dbReference type="SMART" id="SM00967"/>
    </source>
</evidence>
<dbReference type="InterPro" id="IPR001537">
    <property type="entry name" value="SpoU_MeTrfase"/>
</dbReference>
<dbReference type="CDD" id="cd18106">
    <property type="entry name" value="SpoU-like_RNMTL1"/>
    <property type="match status" value="1"/>
</dbReference>
<dbReference type="InterPro" id="IPR053888">
    <property type="entry name" value="MRM3-like_sub_bind"/>
</dbReference>
<evidence type="ECO:0000256" key="2">
    <source>
        <dbReference type="ARBA" id="ARBA00022552"/>
    </source>
</evidence>
<gene>
    <name evidence="6" type="ORF">R3I93_014852</name>
</gene>
<evidence type="ECO:0000313" key="6">
    <source>
        <dbReference type="EMBL" id="KAK7143818.1"/>
    </source>
</evidence>
<dbReference type="InterPro" id="IPR029026">
    <property type="entry name" value="tRNA_m1G_MTases_N"/>
</dbReference>
<feature type="domain" description="RNA 2-O ribose methyltransferase substrate binding" evidence="5">
    <location>
        <begin position="162"/>
        <end position="233"/>
    </location>
</feature>
<dbReference type="InterPro" id="IPR029064">
    <property type="entry name" value="Ribosomal_eL30-like_sf"/>
</dbReference>
<dbReference type="Proteomes" id="UP001364617">
    <property type="component" value="Unassembled WGS sequence"/>
</dbReference>
<protein>
    <recommendedName>
        <fullName evidence="5">RNA 2-O ribose methyltransferase substrate binding domain-containing protein</fullName>
    </recommendedName>
</protein>
<dbReference type="AlphaFoldDB" id="A0AAN9H1J3"/>
<comment type="caution">
    <text evidence="6">The sequence shown here is derived from an EMBL/GenBank/DDBJ whole genome shotgun (WGS) entry which is preliminary data.</text>
</comment>
<dbReference type="InterPro" id="IPR051259">
    <property type="entry name" value="rRNA_Methyltransferase"/>
</dbReference>
<keyword evidence="2" id="KW-0698">rRNA processing</keyword>
<dbReference type="Pfam" id="PF00588">
    <property type="entry name" value="SpoU_methylase"/>
    <property type="match status" value="2"/>
</dbReference>
<proteinExistence type="inferred from homology"/>
<dbReference type="PANTHER" id="PTHR43191">
    <property type="entry name" value="RRNA METHYLTRANSFERASE 3"/>
    <property type="match status" value="1"/>
</dbReference>
<accession>A0AAN9H1J3</accession>
<keyword evidence="7" id="KW-1185">Reference proteome</keyword>
<dbReference type="Gene3D" id="3.40.1280.10">
    <property type="match status" value="1"/>
</dbReference>
<dbReference type="PANTHER" id="PTHR43191:SF2">
    <property type="entry name" value="RRNA METHYLTRANSFERASE 3, MITOCHONDRIAL"/>
    <property type="match status" value="1"/>
</dbReference>
<dbReference type="SUPFAM" id="SSF75217">
    <property type="entry name" value="alpha/beta knot"/>
    <property type="match status" value="1"/>
</dbReference>
<dbReference type="GO" id="GO:0006364">
    <property type="term" value="P:rRNA processing"/>
    <property type="evidence" value="ECO:0007669"/>
    <property type="project" value="UniProtKB-KW"/>
</dbReference>
<keyword evidence="4" id="KW-0808">Transferase</keyword>
<dbReference type="Gene3D" id="3.30.1330.30">
    <property type="match status" value="1"/>
</dbReference>
<evidence type="ECO:0000256" key="3">
    <source>
        <dbReference type="ARBA" id="ARBA00022603"/>
    </source>
</evidence>
<keyword evidence="3" id="KW-0489">Methyltransferase</keyword>
<sequence>MATRIASMRFLYPIFQPALTLRCNAVNIKRYVRRRTSVSGLISVNESIENSKQIVSQTNEHSLKDNIFRNLEKASIQRPEIATNVSQSDNNSHSVQFSQLRREKVIKKEDRHGHVAAQSTFSRFREVDGLLYEKSQPGDKCLTKLVNIARSKKLREQQGKVVLEGKRLVSSALDAGAIAQTVYFTSVDALRELPPDKLRRTSIVKLRMEDSKVWSDLDTSQDIIAIFKRPEASHLTFSQEKYGKPVPLTLICDNMRDPGNLGTVLRSAAAAGCHTVLLTKGCVDVWEPKVLRAAMGAHFCLPIIPSLTWNEIPSHLPKTATIHVADNCSTTITEDDRTVTPKKQKKPSDYGWVRGHQHPRKVEYEDDDLSGFEDYDSRKSLETQYYYTDWVARHTCLIIGGETHGLSREALRLAERTGGRRLLIPMLHGVDSLNSAMAASILLFEGRKQLLSPAEEIRSLMK</sequence>
<dbReference type="GO" id="GO:0032259">
    <property type="term" value="P:methylation"/>
    <property type="evidence" value="ECO:0007669"/>
    <property type="project" value="UniProtKB-KW"/>
</dbReference>
<dbReference type="GO" id="GO:0005737">
    <property type="term" value="C:cytoplasm"/>
    <property type="evidence" value="ECO:0007669"/>
    <property type="project" value="UniProtKB-ARBA"/>
</dbReference>
<dbReference type="GO" id="GO:0008173">
    <property type="term" value="F:RNA methyltransferase activity"/>
    <property type="evidence" value="ECO:0007669"/>
    <property type="project" value="InterPro"/>
</dbReference>
<reference evidence="6 7" key="1">
    <citation type="submission" date="2024-02" db="EMBL/GenBank/DDBJ databases">
        <title>Chromosome-level genome assembly of the Eurasian Minnow (Phoxinus phoxinus).</title>
        <authorList>
            <person name="Oriowo T.O."/>
            <person name="Martin S."/>
            <person name="Stange M."/>
            <person name="Chrysostomakis Y."/>
            <person name="Brown T."/>
            <person name="Winkler S."/>
            <person name="Kukowka S."/>
            <person name="Myers E.W."/>
            <person name="Bohne A."/>
        </authorList>
    </citation>
    <scope>NUCLEOTIDE SEQUENCE [LARGE SCALE GENOMIC DNA]</scope>
    <source>
        <strain evidence="6">ZFMK-TIS-60720</strain>
        <tissue evidence="6">Whole Organism</tissue>
    </source>
</reference>
<dbReference type="InterPro" id="IPR029028">
    <property type="entry name" value="Alpha/beta_knot_MTases"/>
</dbReference>
<evidence type="ECO:0000313" key="7">
    <source>
        <dbReference type="Proteomes" id="UP001364617"/>
    </source>
</evidence>
<dbReference type="Pfam" id="PF22435">
    <property type="entry name" value="MRM3-like_sub_bind"/>
    <property type="match status" value="1"/>
</dbReference>
<dbReference type="EMBL" id="JAYKXH010000015">
    <property type="protein sequence ID" value="KAK7143818.1"/>
    <property type="molecule type" value="Genomic_DNA"/>
</dbReference>